<evidence type="ECO:0000256" key="1">
    <source>
        <dbReference type="ARBA" id="ARBA00022729"/>
    </source>
</evidence>
<accession>A0A328HKE0</accession>
<organism evidence="2 3">
    <name type="scientific">Arthrobacter globiformis</name>
    <dbReference type="NCBI Taxonomy" id="1665"/>
    <lineage>
        <taxon>Bacteria</taxon>
        <taxon>Bacillati</taxon>
        <taxon>Actinomycetota</taxon>
        <taxon>Actinomycetes</taxon>
        <taxon>Micrococcales</taxon>
        <taxon>Micrococcaceae</taxon>
        <taxon>Arthrobacter</taxon>
    </lineage>
</organism>
<reference evidence="2 3" key="1">
    <citation type="submission" date="2018-04" db="EMBL/GenBank/DDBJ databases">
        <title>Bacteria isolated from cave deposits of Manipur.</title>
        <authorList>
            <person name="Sahoo D."/>
            <person name="Sarangthem I."/>
            <person name="Nandeibam J."/>
        </authorList>
    </citation>
    <scope>NUCLEOTIDE SEQUENCE [LARGE SCALE GENOMIC DNA]</scope>
    <source>
        <strain evidence="3">mrc11</strain>
    </source>
</reference>
<proteinExistence type="predicted"/>
<dbReference type="SUPFAM" id="SSF51445">
    <property type="entry name" value="(Trans)glycosidases"/>
    <property type="match status" value="1"/>
</dbReference>
<dbReference type="Proteomes" id="UP000249166">
    <property type="component" value="Unassembled WGS sequence"/>
</dbReference>
<dbReference type="AlphaFoldDB" id="A0A328HKE0"/>
<dbReference type="Gene3D" id="3.20.20.80">
    <property type="entry name" value="Glycosidases"/>
    <property type="match status" value="1"/>
</dbReference>
<dbReference type="PANTHER" id="PTHR46580">
    <property type="entry name" value="SENSOR KINASE-RELATED"/>
    <property type="match status" value="1"/>
</dbReference>
<dbReference type="InterPro" id="IPR017853">
    <property type="entry name" value="GH"/>
</dbReference>
<dbReference type="Pfam" id="PF13517">
    <property type="entry name" value="FG-GAP_3"/>
    <property type="match status" value="2"/>
</dbReference>
<protein>
    <recommendedName>
        <fullName evidence="4">VCBS repeat-containing protein</fullName>
    </recommendedName>
</protein>
<dbReference type="EMBL" id="QLNP01000013">
    <property type="protein sequence ID" value="RAM39096.1"/>
    <property type="molecule type" value="Genomic_DNA"/>
</dbReference>
<sequence>MDGKVHHSGAGSSARHMLTGLLLLLAFLLGYLPGAAPARAVSLNGHDISWPQCTTAVGGFGLPLPPASSRFVVIGLTKGLPFTENPCLASQVAWASSNRKPAQAYTMSAFPTAAQLTTYRAQGPWSAATRAGQLSNVGYAEARFAVASLARVRFAPRVVWIDVEPRPAQPWPTASPAQQRDNRYIIEGLMRGLRDSGYSYGLYSFASGWASITGSWRLSGVPVWATAGRLDFPAEALNLCRSPSFSGGHVYLSQWYDDVRDYDLTCDPYAFTPLPVPASTLSRSTADFNGDWNTDILARVTATAELRLYRGNGHGTPLPGVRIGNGWRGYSLLETPGDFNGDGPLDVLAREDATGILWLYRGNGTGGFLPRTRIGAGWNAISAIIGPGDFNGDKRVDVLARESATGFLWLYRGNGTGGFLPRIRVGSGWNAFNALVGPGDMNGDGHVDVLARERATGVLWLYRGSGTGGWLPRIRVGAGWNVMTAVVSPGDFNGDRNPDVLARDAAGVLWLYPGLGTGQFASRVRISAGWNGLAPLF</sequence>
<dbReference type="RefSeq" id="WP_111902252.1">
    <property type="nucleotide sequence ID" value="NZ_QLNP01000013.1"/>
</dbReference>
<gene>
    <name evidence="2" type="ORF">DBZ45_01700</name>
</gene>
<evidence type="ECO:0000313" key="3">
    <source>
        <dbReference type="Proteomes" id="UP000249166"/>
    </source>
</evidence>
<comment type="caution">
    <text evidence="2">The sequence shown here is derived from an EMBL/GenBank/DDBJ whole genome shotgun (WGS) entry which is preliminary data.</text>
</comment>
<dbReference type="SUPFAM" id="SSF69318">
    <property type="entry name" value="Integrin alpha N-terminal domain"/>
    <property type="match status" value="1"/>
</dbReference>
<name>A0A328HKE0_ARTGO</name>
<dbReference type="Gene3D" id="2.130.10.130">
    <property type="entry name" value="Integrin alpha, N-terminal"/>
    <property type="match status" value="1"/>
</dbReference>
<dbReference type="OrthoDB" id="9779955at2"/>
<keyword evidence="1" id="KW-0732">Signal</keyword>
<dbReference type="InterPro" id="IPR028994">
    <property type="entry name" value="Integrin_alpha_N"/>
</dbReference>
<dbReference type="InterPro" id="IPR013517">
    <property type="entry name" value="FG-GAP"/>
</dbReference>
<dbReference type="PANTHER" id="PTHR46580:SF4">
    <property type="entry name" value="ATP_GTP-BINDING PROTEIN"/>
    <property type="match status" value="1"/>
</dbReference>
<evidence type="ECO:0008006" key="4">
    <source>
        <dbReference type="Google" id="ProtNLM"/>
    </source>
</evidence>
<evidence type="ECO:0000313" key="2">
    <source>
        <dbReference type="EMBL" id="RAM39096.1"/>
    </source>
</evidence>